<reference evidence="1 2" key="1">
    <citation type="submission" date="2017-10" db="EMBL/GenBank/DDBJ databases">
        <title>The draft genome sequence of Lewinella marina KCTC 32374.</title>
        <authorList>
            <person name="Wang K."/>
        </authorList>
    </citation>
    <scope>NUCLEOTIDE SEQUENCE [LARGE SCALE GENOMIC DNA]</scope>
    <source>
        <strain evidence="1 2">MKG-38</strain>
    </source>
</reference>
<dbReference type="EMBL" id="PDLO01000006">
    <property type="protein sequence ID" value="PHK97966.1"/>
    <property type="molecule type" value="Genomic_DNA"/>
</dbReference>
<proteinExistence type="predicted"/>
<sequence length="119" mass="13337">MRDRFPAAGEEAHGGVSDGYCFRITFAAGRLDQTLELLRTFLQEEGYADVPLPADAEELRKFRLPPKLRHQLSLFGEDGYVHNPVRVLFPPPGGKRGALILEVCNESAPGHLLRFHRRG</sequence>
<name>A0A2G0CDA9_9BACT</name>
<evidence type="ECO:0000313" key="2">
    <source>
        <dbReference type="Proteomes" id="UP000226437"/>
    </source>
</evidence>
<dbReference type="AlphaFoldDB" id="A0A2G0CDA9"/>
<gene>
    <name evidence="1" type="ORF">CGL56_13360</name>
</gene>
<keyword evidence="2" id="KW-1185">Reference proteome</keyword>
<evidence type="ECO:0000313" key="1">
    <source>
        <dbReference type="EMBL" id="PHK97966.1"/>
    </source>
</evidence>
<comment type="caution">
    <text evidence="1">The sequence shown here is derived from an EMBL/GenBank/DDBJ whole genome shotgun (WGS) entry which is preliminary data.</text>
</comment>
<dbReference type="Proteomes" id="UP000226437">
    <property type="component" value="Unassembled WGS sequence"/>
</dbReference>
<dbReference type="OrthoDB" id="1493134at2"/>
<accession>A0A2G0CDA9</accession>
<organism evidence="1 2">
    <name type="scientific">Neolewinella marina</name>
    <dbReference type="NCBI Taxonomy" id="438751"/>
    <lineage>
        <taxon>Bacteria</taxon>
        <taxon>Pseudomonadati</taxon>
        <taxon>Bacteroidota</taxon>
        <taxon>Saprospiria</taxon>
        <taxon>Saprospirales</taxon>
        <taxon>Lewinellaceae</taxon>
        <taxon>Neolewinella</taxon>
    </lineage>
</organism>
<protein>
    <submittedName>
        <fullName evidence="1">Uncharacterized protein</fullName>
    </submittedName>
</protein>